<dbReference type="PATRIC" id="fig|1461583.4.peg.2633"/>
<name>A0A078MF95_9BACL</name>
<proteinExistence type="predicted"/>
<dbReference type="EMBL" id="LN483081">
    <property type="protein sequence ID" value="CEA05983.1"/>
    <property type="molecule type" value="Genomic_DNA"/>
</dbReference>
<gene>
    <name evidence="1" type="ORF">BN1050_02748</name>
</gene>
<dbReference type="Pfam" id="PF08958">
    <property type="entry name" value="DUF1871"/>
    <property type="match status" value="1"/>
</dbReference>
<dbReference type="InterPro" id="IPR023162">
    <property type="entry name" value="Apc36109-like_dom_sf"/>
</dbReference>
<evidence type="ECO:0008006" key="2">
    <source>
        <dbReference type="Google" id="ProtNLM"/>
    </source>
</evidence>
<dbReference type="SUPFAM" id="SSF116922">
    <property type="entry name" value="YugE-like"/>
    <property type="match status" value="1"/>
</dbReference>
<reference evidence="1" key="1">
    <citation type="submission" date="2014-07" db="EMBL/GenBank/DDBJ databases">
        <authorList>
            <person name="Urmite Genomes Urmite Genomes"/>
        </authorList>
    </citation>
    <scope>NUCLEOTIDE SEQUENCE</scope>
    <source>
        <strain evidence="1">13S34_air</strain>
    </source>
</reference>
<sequence>MENIEMNRSAVQVMQSWDPFDLGQGEYDTEAADVVAALQGIDEPTELGKVIQRVYEHSFEQWLPLEDCVAIAHKLIAVKVEAKCNL</sequence>
<protein>
    <recommendedName>
        <fullName evidence="2">DUF1871 domain-containing protein</fullName>
    </recommendedName>
</protein>
<organism evidence="1">
    <name type="scientific">Metalysinibacillus saudimassiliensis</name>
    <dbReference type="NCBI Taxonomy" id="1461583"/>
    <lineage>
        <taxon>Bacteria</taxon>
        <taxon>Bacillati</taxon>
        <taxon>Bacillota</taxon>
        <taxon>Bacilli</taxon>
        <taxon>Bacillales</taxon>
        <taxon>Caryophanaceae</taxon>
        <taxon>Metalysinibacillus</taxon>
    </lineage>
</organism>
<evidence type="ECO:0000313" key="1">
    <source>
        <dbReference type="EMBL" id="CEA05983.1"/>
    </source>
</evidence>
<dbReference type="Gene3D" id="1.10.340.20">
    <property type="entry name" value="Apc36109-like domain"/>
    <property type="match status" value="1"/>
</dbReference>
<dbReference type="InterPro" id="IPR015053">
    <property type="entry name" value="DUF1871"/>
</dbReference>
<dbReference type="HOGENOM" id="CLU_173813_0_0_9"/>
<accession>A0A078MF95</accession>
<dbReference type="AlphaFoldDB" id="A0A078MF95"/>